<dbReference type="OrthoDB" id="5568181at2759"/>
<dbReference type="Gene3D" id="1.20.58.1710">
    <property type="match status" value="1"/>
</dbReference>
<sequence length="303" mass="33457">MSPQPVSSNLPEIYQQNEQPSKTISLSEANLEELGRLPIDSLDTIRSKLVQLIDAITVFRSQLETSPLAPNSLSYPTLISKFLILLNHTEALSQALNTPVPSQPVDRFELPSVRADREEREKWEYGPEKHSVLGNLAAVPRGLEGLEDGKEWIVGVLTRTKLVCKLNLAPEIEKDEQDLLSLLPPPPRSDSSPTVGSLLDHVKGLTKAHEKHIANCRTALHKARYGRAMEPMEVDFASDNGNADEGDVKYQWKMRVEVDDQLKGPAAAVPLDSSPAGNLALKNLLGFMRDGRRPSHPSAEETQ</sequence>
<keyword evidence="3" id="KW-1185">Reference proteome</keyword>
<reference evidence="2 3" key="1">
    <citation type="submission" date="2015-08" db="EMBL/GenBank/DDBJ databases">
        <title>Next Generation Sequencing and Analysis of the Genome of Puccinia sorghi L Schw, the Causal Agent of Maize Common Rust.</title>
        <authorList>
            <person name="Rochi L."/>
            <person name="Burguener G."/>
            <person name="Darino M."/>
            <person name="Turjanski A."/>
            <person name="Kreff E."/>
            <person name="Dieguez M.J."/>
            <person name="Sacco F."/>
        </authorList>
    </citation>
    <scope>NUCLEOTIDE SEQUENCE [LARGE SCALE GENOMIC DNA]</scope>
    <source>
        <strain evidence="2 3">RO10H11247</strain>
    </source>
</reference>
<proteinExistence type="predicted"/>
<dbReference type="Proteomes" id="UP000037035">
    <property type="component" value="Unassembled WGS sequence"/>
</dbReference>
<comment type="caution">
    <text evidence="2">The sequence shown here is derived from an EMBL/GenBank/DDBJ whole genome shotgun (WGS) entry which is preliminary data.</text>
</comment>
<dbReference type="EMBL" id="LAVV01007665">
    <property type="protein sequence ID" value="KNZ55179.1"/>
    <property type="molecule type" value="Genomic_DNA"/>
</dbReference>
<accession>A0A0L6V352</accession>
<name>A0A0L6V352_9BASI</name>
<evidence type="ECO:0000313" key="3">
    <source>
        <dbReference type="Proteomes" id="UP000037035"/>
    </source>
</evidence>
<protein>
    <submittedName>
        <fullName evidence="2">Uncharacterized protein</fullName>
    </submittedName>
</protein>
<dbReference type="AlphaFoldDB" id="A0A0L6V352"/>
<dbReference type="VEuPathDB" id="FungiDB:VP01_2747g7"/>
<gene>
    <name evidence="2" type="ORF">VP01_2747g7</name>
</gene>
<evidence type="ECO:0000313" key="2">
    <source>
        <dbReference type="EMBL" id="KNZ55179.1"/>
    </source>
</evidence>
<feature type="region of interest" description="Disordered" evidence="1">
    <location>
        <begin position="1"/>
        <end position="21"/>
    </location>
</feature>
<organism evidence="2 3">
    <name type="scientific">Puccinia sorghi</name>
    <dbReference type="NCBI Taxonomy" id="27349"/>
    <lineage>
        <taxon>Eukaryota</taxon>
        <taxon>Fungi</taxon>
        <taxon>Dikarya</taxon>
        <taxon>Basidiomycota</taxon>
        <taxon>Pucciniomycotina</taxon>
        <taxon>Pucciniomycetes</taxon>
        <taxon>Pucciniales</taxon>
        <taxon>Pucciniaceae</taxon>
        <taxon>Puccinia</taxon>
    </lineage>
</organism>
<evidence type="ECO:0000256" key="1">
    <source>
        <dbReference type="SAM" id="MobiDB-lite"/>
    </source>
</evidence>